<organism evidence="5 6">
    <name type="scientific">Sagittula stellata (strain ATCC 700073 / DSM 11524 / E-37)</name>
    <dbReference type="NCBI Taxonomy" id="388399"/>
    <lineage>
        <taxon>Bacteria</taxon>
        <taxon>Pseudomonadati</taxon>
        <taxon>Pseudomonadota</taxon>
        <taxon>Alphaproteobacteria</taxon>
        <taxon>Rhodobacterales</taxon>
        <taxon>Roseobacteraceae</taxon>
        <taxon>Sagittula</taxon>
    </lineage>
</organism>
<dbReference type="PANTHER" id="PTHR34698">
    <property type="entry name" value="5-OXOPROLINASE SUBUNIT B"/>
    <property type="match status" value="1"/>
</dbReference>
<sequence length="245" mass="26549">MTAETAFPRIDPVGLDGLLVRFADSLSERANRAALAFRAALERETPEGVEECATSLVSAFVRFDPLALAPDVLERRLSDLLGTRDWYAEELPEGRRRVTIPTLYGTDLAPQLAEAAEAAGLSEDAAIRSLSEAEVRVTTIGFAPGQPYLGTLPECWDIPRQTALTPKVPVGALVVAIRQLVLFSVTTPTGWRHVGQTHARLFRPEADAPFLLRPGDAVRFPAVDRAAFEAMREAGGDGITVEPFT</sequence>
<dbReference type="Pfam" id="PF02682">
    <property type="entry name" value="CT_C_D"/>
    <property type="match status" value="1"/>
</dbReference>
<keyword evidence="3" id="KW-0067">ATP-binding</keyword>
<gene>
    <name evidence="5" type="ORF">SSE37_23209</name>
</gene>
<dbReference type="SUPFAM" id="SSF50891">
    <property type="entry name" value="Cyclophilin-like"/>
    <property type="match status" value="1"/>
</dbReference>
<dbReference type="GO" id="GO:0016787">
    <property type="term" value="F:hydrolase activity"/>
    <property type="evidence" value="ECO:0007669"/>
    <property type="project" value="UniProtKB-KW"/>
</dbReference>
<accession>A3K087</accession>
<dbReference type="RefSeq" id="WP_005856667.1">
    <property type="nucleotide sequence ID" value="NZ_AAYA01000003.1"/>
</dbReference>
<evidence type="ECO:0000313" key="5">
    <source>
        <dbReference type="EMBL" id="EBA09202.1"/>
    </source>
</evidence>
<dbReference type="Proteomes" id="UP000005713">
    <property type="component" value="Unassembled WGS sequence"/>
</dbReference>
<evidence type="ECO:0000313" key="6">
    <source>
        <dbReference type="Proteomes" id="UP000005713"/>
    </source>
</evidence>
<keyword evidence="6" id="KW-1185">Reference proteome</keyword>
<protein>
    <submittedName>
        <fullName evidence="5">Allophanate hydrolase family protein</fullName>
    </submittedName>
</protein>
<dbReference type="eggNOG" id="COG2049">
    <property type="taxonomic scope" value="Bacteria"/>
</dbReference>
<comment type="caution">
    <text evidence="5">The sequence shown here is derived from an EMBL/GenBank/DDBJ whole genome shotgun (WGS) entry which is preliminary data.</text>
</comment>
<proteinExistence type="predicted"/>
<dbReference type="AlphaFoldDB" id="A3K087"/>
<dbReference type="GO" id="GO:0005524">
    <property type="term" value="F:ATP binding"/>
    <property type="evidence" value="ECO:0007669"/>
    <property type="project" value="UniProtKB-KW"/>
</dbReference>
<dbReference type="EMBL" id="AAYA01000003">
    <property type="protein sequence ID" value="EBA09202.1"/>
    <property type="molecule type" value="Genomic_DNA"/>
</dbReference>
<dbReference type="OrthoDB" id="9778567at2"/>
<evidence type="ECO:0000259" key="4">
    <source>
        <dbReference type="SMART" id="SM00796"/>
    </source>
</evidence>
<feature type="domain" description="Carboxyltransferase" evidence="4">
    <location>
        <begin position="8"/>
        <end position="212"/>
    </location>
</feature>
<dbReference type="InterPro" id="IPR010016">
    <property type="entry name" value="PxpB"/>
</dbReference>
<name>A3K087_SAGS3</name>
<keyword evidence="1" id="KW-0547">Nucleotide-binding</keyword>
<keyword evidence="2 5" id="KW-0378">Hydrolase</keyword>
<dbReference type="SMART" id="SM00796">
    <property type="entry name" value="AHS1"/>
    <property type="match status" value="1"/>
</dbReference>
<dbReference type="InterPro" id="IPR003833">
    <property type="entry name" value="CT_C_D"/>
</dbReference>
<dbReference type="SUPFAM" id="SSF160467">
    <property type="entry name" value="PH0987 N-terminal domain-like"/>
    <property type="match status" value="1"/>
</dbReference>
<evidence type="ECO:0000256" key="1">
    <source>
        <dbReference type="ARBA" id="ARBA00022741"/>
    </source>
</evidence>
<dbReference type="InterPro" id="IPR029000">
    <property type="entry name" value="Cyclophilin-like_dom_sf"/>
</dbReference>
<reference evidence="5 6" key="1">
    <citation type="submission" date="2006-06" db="EMBL/GenBank/DDBJ databases">
        <authorList>
            <person name="Moran M.A."/>
            <person name="Ferriera S."/>
            <person name="Johnson J."/>
            <person name="Kravitz S."/>
            <person name="Beeson K."/>
            <person name="Sutton G."/>
            <person name="Rogers Y.-H."/>
            <person name="Friedman R."/>
            <person name="Frazier M."/>
            <person name="Venter J.C."/>
        </authorList>
    </citation>
    <scope>NUCLEOTIDE SEQUENCE [LARGE SCALE GENOMIC DNA]</scope>
    <source>
        <strain evidence="5 6">E-37</strain>
    </source>
</reference>
<dbReference type="Gene3D" id="2.40.100.10">
    <property type="entry name" value="Cyclophilin-like"/>
    <property type="match status" value="1"/>
</dbReference>
<dbReference type="PANTHER" id="PTHR34698:SF2">
    <property type="entry name" value="5-OXOPROLINASE SUBUNIT B"/>
    <property type="match status" value="1"/>
</dbReference>
<evidence type="ECO:0000256" key="3">
    <source>
        <dbReference type="ARBA" id="ARBA00022840"/>
    </source>
</evidence>
<dbReference type="Gene3D" id="3.30.1360.40">
    <property type="match status" value="1"/>
</dbReference>
<evidence type="ECO:0000256" key="2">
    <source>
        <dbReference type="ARBA" id="ARBA00022801"/>
    </source>
</evidence>